<dbReference type="AlphaFoldDB" id="A0A512B4U7"/>
<dbReference type="EMBL" id="BJYS01000048">
    <property type="protein sequence ID" value="GEO06993.1"/>
    <property type="molecule type" value="Genomic_DNA"/>
</dbReference>
<organism evidence="2 3">
    <name type="scientific">Adhaeribacter aerolatus</name>
    <dbReference type="NCBI Taxonomy" id="670289"/>
    <lineage>
        <taxon>Bacteria</taxon>
        <taxon>Pseudomonadati</taxon>
        <taxon>Bacteroidota</taxon>
        <taxon>Cytophagia</taxon>
        <taxon>Cytophagales</taxon>
        <taxon>Hymenobacteraceae</taxon>
        <taxon>Adhaeribacter</taxon>
    </lineage>
</organism>
<evidence type="ECO:0000313" key="2">
    <source>
        <dbReference type="EMBL" id="GEO06993.1"/>
    </source>
</evidence>
<name>A0A512B4U7_9BACT</name>
<accession>A0A512B4U7</accession>
<evidence type="ECO:0000256" key="1">
    <source>
        <dbReference type="SAM" id="Phobius"/>
    </source>
</evidence>
<proteinExistence type="predicted"/>
<reference evidence="2 3" key="1">
    <citation type="submission" date="2019-07" db="EMBL/GenBank/DDBJ databases">
        <title>Whole genome shotgun sequence of Adhaeribacter aerolatus NBRC 106133.</title>
        <authorList>
            <person name="Hosoyama A."/>
            <person name="Uohara A."/>
            <person name="Ohji S."/>
            <person name="Ichikawa N."/>
        </authorList>
    </citation>
    <scope>NUCLEOTIDE SEQUENCE [LARGE SCALE GENOMIC DNA]</scope>
    <source>
        <strain evidence="2 3">NBRC 106133</strain>
    </source>
</reference>
<gene>
    <name evidence="2" type="ORF">AAE02nite_46570</name>
</gene>
<keyword evidence="1" id="KW-0812">Transmembrane</keyword>
<keyword evidence="3" id="KW-1185">Reference proteome</keyword>
<evidence type="ECO:0000313" key="3">
    <source>
        <dbReference type="Proteomes" id="UP000321532"/>
    </source>
</evidence>
<feature type="transmembrane region" description="Helical" evidence="1">
    <location>
        <begin position="44"/>
        <end position="66"/>
    </location>
</feature>
<feature type="transmembrane region" description="Helical" evidence="1">
    <location>
        <begin position="7"/>
        <end position="24"/>
    </location>
</feature>
<protein>
    <submittedName>
        <fullName evidence="2">Uncharacterized protein</fullName>
    </submittedName>
</protein>
<keyword evidence="1" id="KW-0472">Membrane</keyword>
<keyword evidence="1" id="KW-1133">Transmembrane helix</keyword>
<sequence length="75" mass="8858">MKTLKNILSVIFIVYTGLLIIVYFGSLYEKIVRPEYKNLDFEGFFLLGLVVLFLLFIDVILVKRLIMRIKSKEQK</sequence>
<dbReference type="Proteomes" id="UP000321532">
    <property type="component" value="Unassembled WGS sequence"/>
</dbReference>
<comment type="caution">
    <text evidence="2">The sequence shown here is derived from an EMBL/GenBank/DDBJ whole genome shotgun (WGS) entry which is preliminary data.</text>
</comment>